<accession>A0ABY7RUA3</accession>
<evidence type="ECO:0000259" key="3">
    <source>
        <dbReference type="Pfam" id="PF00080"/>
    </source>
</evidence>
<dbReference type="PROSITE" id="PS51257">
    <property type="entry name" value="PROKAR_LIPOPROTEIN"/>
    <property type="match status" value="1"/>
</dbReference>
<dbReference type="RefSeq" id="WP_249996122.1">
    <property type="nucleotide sequence ID" value="NZ_CP116221.1"/>
</dbReference>
<dbReference type="SUPFAM" id="SSF49329">
    <property type="entry name" value="Cu,Zn superoxide dismutase-like"/>
    <property type="match status" value="1"/>
</dbReference>
<organism evidence="4 5">
    <name type="scientific">Psychroserpens ponticola</name>
    <dbReference type="NCBI Taxonomy" id="2932268"/>
    <lineage>
        <taxon>Bacteria</taxon>
        <taxon>Pseudomonadati</taxon>
        <taxon>Bacteroidota</taxon>
        <taxon>Flavobacteriia</taxon>
        <taxon>Flavobacteriales</taxon>
        <taxon>Flavobacteriaceae</taxon>
        <taxon>Psychroserpens</taxon>
    </lineage>
</organism>
<gene>
    <name evidence="4" type="ORF">MUN68_011570</name>
</gene>
<evidence type="ECO:0000256" key="2">
    <source>
        <dbReference type="SAM" id="MobiDB-lite"/>
    </source>
</evidence>
<sequence>MKHKILGLAVVALCLVASCKSDKKEAETIVEEAVTETSTESTETTTDRREPTEVKEKPAYFSEKRKVTMSLESKSGSTTTGNLVFKQEEGTVTMIAVLSGLTPGEHAIHIHDKADCTSDDGSSSGGHWNPTAQPHGKWGDAKGYHKGDIGNFTANAEGQGTITKITDEWCIGCGDATKDILGKAIIVHQGTDDFTSQPSGAAGARVSCGGIIE</sequence>
<dbReference type="InterPro" id="IPR001424">
    <property type="entry name" value="SOD_Cu_Zn_dom"/>
</dbReference>
<evidence type="ECO:0000313" key="4">
    <source>
        <dbReference type="EMBL" id="WCO00704.1"/>
    </source>
</evidence>
<dbReference type="Proteomes" id="UP001202717">
    <property type="component" value="Chromosome"/>
</dbReference>
<evidence type="ECO:0000256" key="1">
    <source>
        <dbReference type="ARBA" id="ARBA00010457"/>
    </source>
</evidence>
<protein>
    <submittedName>
        <fullName evidence="4">Superoxide dismutase family protein</fullName>
    </submittedName>
</protein>
<evidence type="ECO:0000313" key="5">
    <source>
        <dbReference type="Proteomes" id="UP001202717"/>
    </source>
</evidence>
<dbReference type="InterPro" id="IPR036423">
    <property type="entry name" value="SOD-like_Cu/Zn_dom_sf"/>
</dbReference>
<dbReference type="InterPro" id="IPR024134">
    <property type="entry name" value="SOD_Cu/Zn_/chaperone"/>
</dbReference>
<dbReference type="Gene3D" id="2.60.40.200">
    <property type="entry name" value="Superoxide dismutase, copper/zinc binding domain"/>
    <property type="match status" value="1"/>
</dbReference>
<dbReference type="PANTHER" id="PTHR10003">
    <property type="entry name" value="SUPEROXIDE DISMUTASE CU-ZN -RELATED"/>
    <property type="match status" value="1"/>
</dbReference>
<dbReference type="EMBL" id="CP116221">
    <property type="protein sequence ID" value="WCO00704.1"/>
    <property type="molecule type" value="Genomic_DNA"/>
</dbReference>
<feature type="region of interest" description="Disordered" evidence="2">
    <location>
        <begin position="115"/>
        <end position="138"/>
    </location>
</feature>
<feature type="domain" description="Superoxide dismutase copper/zinc binding" evidence="3">
    <location>
        <begin position="80"/>
        <end position="211"/>
    </location>
</feature>
<keyword evidence="5" id="KW-1185">Reference proteome</keyword>
<feature type="compositionally biased region" description="Low complexity" evidence="2">
    <location>
        <begin position="35"/>
        <end position="44"/>
    </location>
</feature>
<reference evidence="4 5" key="1">
    <citation type="submission" date="2023-01" db="EMBL/GenBank/DDBJ databases">
        <title>Psychroserpens ponticola sp. nov., isolated from seawater.</title>
        <authorList>
            <person name="Kristyanto S."/>
            <person name="Jung J."/>
            <person name="Kim J.M."/>
            <person name="Jeon C.O."/>
        </authorList>
    </citation>
    <scope>NUCLEOTIDE SEQUENCE [LARGE SCALE GENOMIC DNA]</scope>
    <source>
        <strain evidence="4 5">MSW6</strain>
    </source>
</reference>
<feature type="compositionally biased region" description="Basic and acidic residues" evidence="2">
    <location>
        <begin position="45"/>
        <end position="54"/>
    </location>
</feature>
<dbReference type="Pfam" id="PF00080">
    <property type="entry name" value="Sod_Cu"/>
    <property type="match status" value="1"/>
</dbReference>
<name>A0ABY7RUA3_9FLAO</name>
<comment type="similarity">
    <text evidence="1">Belongs to the Cu-Zn superoxide dismutase family.</text>
</comment>
<feature type="region of interest" description="Disordered" evidence="2">
    <location>
        <begin position="33"/>
        <end position="54"/>
    </location>
</feature>
<proteinExistence type="inferred from homology"/>